<dbReference type="PROSITE" id="PS51005">
    <property type="entry name" value="NAC"/>
    <property type="match status" value="1"/>
</dbReference>
<dbReference type="Gene3D" id="2.170.150.80">
    <property type="entry name" value="NAC domain"/>
    <property type="match status" value="1"/>
</dbReference>
<keyword evidence="3" id="KW-0238">DNA-binding</keyword>
<evidence type="ECO:0000256" key="2">
    <source>
        <dbReference type="ARBA" id="ARBA00023015"/>
    </source>
</evidence>
<evidence type="ECO:0000256" key="1">
    <source>
        <dbReference type="ARBA" id="ARBA00004123"/>
    </source>
</evidence>
<proteinExistence type="predicted"/>
<dbReference type="GO" id="GO:0006355">
    <property type="term" value="P:regulation of DNA-templated transcription"/>
    <property type="evidence" value="ECO:0007669"/>
    <property type="project" value="InterPro"/>
</dbReference>
<dbReference type="AlphaFoldDB" id="A0A427AJA4"/>
<reference evidence="7 8" key="1">
    <citation type="journal article" date="2014" name="Agronomy (Basel)">
        <title>A Draft Genome Sequence for Ensete ventricosum, the Drought-Tolerant Tree Against Hunger.</title>
        <authorList>
            <person name="Harrison J."/>
            <person name="Moore K.A."/>
            <person name="Paszkiewicz K."/>
            <person name="Jones T."/>
            <person name="Grant M."/>
            <person name="Ambacheew D."/>
            <person name="Muzemil S."/>
            <person name="Studholme D.J."/>
        </authorList>
    </citation>
    <scope>NUCLEOTIDE SEQUENCE [LARGE SCALE GENOMIC DNA]</scope>
</reference>
<keyword evidence="2" id="KW-0805">Transcription regulation</keyword>
<dbReference type="PANTHER" id="PTHR31744:SF79">
    <property type="entry name" value="NAC DOMAIN-CONTAINING PROTEIN"/>
    <property type="match status" value="1"/>
</dbReference>
<accession>A0A427AJA4</accession>
<organism evidence="7 8">
    <name type="scientific">Ensete ventricosum</name>
    <name type="common">Abyssinian banana</name>
    <name type="synonym">Musa ensete</name>
    <dbReference type="NCBI Taxonomy" id="4639"/>
    <lineage>
        <taxon>Eukaryota</taxon>
        <taxon>Viridiplantae</taxon>
        <taxon>Streptophyta</taxon>
        <taxon>Embryophyta</taxon>
        <taxon>Tracheophyta</taxon>
        <taxon>Spermatophyta</taxon>
        <taxon>Magnoliopsida</taxon>
        <taxon>Liliopsida</taxon>
        <taxon>Zingiberales</taxon>
        <taxon>Musaceae</taxon>
        <taxon>Ensete</taxon>
    </lineage>
</organism>
<dbReference type="Pfam" id="PF02365">
    <property type="entry name" value="NAM"/>
    <property type="match status" value="1"/>
</dbReference>
<feature type="domain" description="NAC" evidence="6">
    <location>
        <begin position="4"/>
        <end position="157"/>
    </location>
</feature>
<sequence>MELDLPGFRFHPTEEELLEFYLKHMIRGKKLQLEVITTINIYRHDPWELPGLARIGEREWYFYVPRDRKQASGGRPSRTTKRGFWKATGYDRPVRSAADPKWLIGLKKTLVYYEGRAPRGTKTDWVMNEYRLPGPPASSSDAPPKEEDIVLCKIYRKAASMKELEQRAAVALEEETAASQVSGSVADSSPGWSDQDVFQLKSSYVVEDDVIFTAHTKEVEVREEAVDVPGASTRRPCLPELEVPRHEGLEWLQDPFLTQLRSPWMVDLWSPYDPSILNF</sequence>
<dbReference type="SUPFAM" id="SSF101941">
    <property type="entry name" value="NAC domain"/>
    <property type="match status" value="1"/>
</dbReference>
<evidence type="ECO:0000313" key="7">
    <source>
        <dbReference type="EMBL" id="RRT76241.1"/>
    </source>
</evidence>
<comment type="subcellular location">
    <subcellularLocation>
        <location evidence="1">Nucleus</location>
    </subcellularLocation>
</comment>
<dbReference type="Proteomes" id="UP000287651">
    <property type="component" value="Unassembled WGS sequence"/>
</dbReference>
<protein>
    <recommendedName>
        <fullName evidence="6">NAC domain-containing protein</fullName>
    </recommendedName>
</protein>
<evidence type="ECO:0000259" key="6">
    <source>
        <dbReference type="PROSITE" id="PS51005"/>
    </source>
</evidence>
<evidence type="ECO:0000313" key="8">
    <source>
        <dbReference type="Proteomes" id="UP000287651"/>
    </source>
</evidence>
<dbReference type="EMBL" id="AMZH03002249">
    <property type="protein sequence ID" value="RRT76241.1"/>
    <property type="molecule type" value="Genomic_DNA"/>
</dbReference>
<evidence type="ECO:0000256" key="4">
    <source>
        <dbReference type="ARBA" id="ARBA00023163"/>
    </source>
</evidence>
<gene>
    <name evidence="7" type="ORF">B296_00023818</name>
</gene>
<evidence type="ECO:0000256" key="5">
    <source>
        <dbReference type="ARBA" id="ARBA00023242"/>
    </source>
</evidence>
<dbReference type="FunFam" id="2.170.150.80:FF:000010">
    <property type="entry name" value="NAC domain-containing protein 67-like"/>
    <property type="match status" value="1"/>
</dbReference>
<dbReference type="PANTHER" id="PTHR31744">
    <property type="entry name" value="PROTEIN CUP-SHAPED COTYLEDON 2-RELATED"/>
    <property type="match status" value="1"/>
</dbReference>
<comment type="caution">
    <text evidence="7">The sequence shown here is derived from an EMBL/GenBank/DDBJ whole genome shotgun (WGS) entry which is preliminary data.</text>
</comment>
<keyword evidence="5" id="KW-0539">Nucleus</keyword>
<dbReference type="GO" id="GO:0005634">
    <property type="term" value="C:nucleus"/>
    <property type="evidence" value="ECO:0007669"/>
    <property type="project" value="UniProtKB-SubCell"/>
</dbReference>
<dbReference type="GO" id="GO:0003677">
    <property type="term" value="F:DNA binding"/>
    <property type="evidence" value="ECO:0007669"/>
    <property type="project" value="UniProtKB-KW"/>
</dbReference>
<dbReference type="InterPro" id="IPR036093">
    <property type="entry name" value="NAC_dom_sf"/>
</dbReference>
<dbReference type="InterPro" id="IPR003441">
    <property type="entry name" value="NAC-dom"/>
</dbReference>
<evidence type="ECO:0000256" key="3">
    <source>
        <dbReference type="ARBA" id="ARBA00023125"/>
    </source>
</evidence>
<keyword evidence="4" id="KW-0804">Transcription</keyword>
<name>A0A427AJA4_ENSVE</name>